<dbReference type="OrthoDB" id="9815791at2"/>
<dbReference type="CDD" id="cd08179">
    <property type="entry name" value="NADPH_BDH"/>
    <property type="match status" value="1"/>
</dbReference>
<evidence type="ECO:0000313" key="4">
    <source>
        <dbReference type="EMBL" id="OLS03734.1"/>
    </source>
</evidence>
<dbReference type="SUPFAM" id="SSF56796">
    <property type="entry name" value="Dehydroquinate synthase-like"/>
    <property type="match status" value="1"/>
</dbReference>
<reference evidence="4 5" key="1">
    <citation type="submission" date="2016-02" db="EMBL/GenBank/DDBJ databases">
        <title>Genome sequence of Tissierella creatinophila DSM 6911.</title>
        <authorList>
            <person name="Poehlein A."/>
            <person name="Daniel R."/>
        </authorList>
    </citation>
    <scope>NUCLEOTIDE SEQUENCE [LARGE SCALE GENOMIC DNA]</scope>
    <source>
        <strain evidence="4 5">DSM 6911</strain>
    </source>
</reference>
<evidence type="ECO:0000256" key="1">
    <source>
        <dbReference type="ARBA" id="ARBA00023002"/>
    </source>
</evidence>
<dbReference type="GO" id="GO:0004022">
    <property type="term" value="F:alcohol dehydrogenase (NAD+) activity"/>
    <property type="evidence" value="ECO:0007669"/>
    <property type="project" value="TreeGrafter"/>
</dbReference>
<dbReference type="PROSITE" id="PS00060">
    <property type="entry name" value="ADH_IRON_2"/>
    <property type="match status" value="1"/>
</dbReference>
<evidence type="ECO:0000259" key="3">
    <source>
        <dbReference type="Pfam" id="PF25137"/>
    </source>
</evidence>
<dbReference type="PANTHER" id="PTHR11496:SF83">
    <property type="entry name" value="HYDROXYACID-OXOACID TRANSHYDROGENASE, MITOCHONDRIAL"/>
    <property type="match status" value="1"/>
</dbReference>
<dbReference type="PROSITE" id="PS00913">
    <property type="entry name" value="ADH_IRON_1"/>
    <property type="match status" value="1"/>
</dbReference>
<protein>
    <submittedName>
        <fullName evidence="4">Aldehyde-alcohol dehydrogenase</fullName>
    </submittedName>
</protein>
<dbReference type="InterPro" id="IPR034802">
    <property type="entry name" value="NADPH_BDH"/>
</dbReference>
<dbReference type="Gene3D" id="3.40.50.1970">
    <property type="match status" value="1"/>
</dbReference>
<feature type="domain" description="Alcohol dehydrogenase iron-type/glycerol dehydrogenase GldA" evidence="2">
    <location>
        <begin position="9"/>
        <end position="177"/>
    </location>
</feature>
<dbReference type="Gene3D" id="1.20.1090.10">
    <property type="entry name" value="Dehydroquinate synthase-like - alpha domain"/>
    <property type="match status" value="1"/>
</dbReference>
<dbReference type="InterPro" id="IPR056798">
    <property type="entry name" value="ADH_Fe_C"/>
</dbReference>
<dbReference type="RefSeq" id="WP_075724311.1">
    <property type="nucleotide sequence ID" value="NZ_LTDM01000003.1"/>
</dbReference>
<dbReference type="InterPro" id="IPR018211">
    <property type="entry name" value="ADH_Fe_CS"/>
</dbReference>
<keyword evidence="5" id="KW-1185">Reference proteome</keyword>
<dbReference type="FunFam" id="3.40.50.1970:FF:000003">
    <property type="entry name" value="Alcohol dehydrogenase, iron-containing"/>
    <property type="match status" value="1"/>
</dbReference>
<name>A0A1U7M8R9_TISCR</name>
<dbReference type="FunFam" id="1.20.1090.10:FF:000001">
    <property type="entry name" value="Aldehyde-alcohol dehydrogenase"/>
    <property type="match status" value="1"/>
</dbReference>
<dbReference type="Pfam" id="PF25137">
    <property type="entry name" value="ADH_Fe_C"/>
    <property type="match status" value="1"/>
</dbReference>
<keyword evidence="1" id="KW-0560">Oxidoreductase</keyword>
<comment type="caution">
    <text evidence="4">The sequence shown here is derived from an EMBL/GenBank/DDBJ whole genome shotgun (WGS) entry which is preliminary data.</text>
</comment>
<dbReference type="PANTHER" id="PTHR11496">
    <property type="entry name" value="ALCOHOL DEHYDROGENASE"/>
    <property type="match status" value="1"/>
</dbReference>
<evidence type="ECO:0000313" key="5">
    <source>
        <dbReference type="Proteomes" id="UP000186112"/>
    </source>
</evidence>
<dbReference type="Proteomes" id="UP000186112">
    <property type="component" value="Unassembled WGS sequence"/>
</dbReference>
<dbReference type="Pfam" id="PF00465">
    <property type="entry name" value="Fe-ADH"/>
    <property type="match status" value="1"/>
</dbReference>
<dbReference type="GO" id="GO:0046872">
    <property type="term" value="F:metal ion binding"/>
    <property type="evidence" value="ECO:0007669"/>
    <property type="project" value="InterPro"/>
</dbReference>
<dbReference type="InterPro" id="IPR039697">
    <property type="entry name" value="Alcohol_dehydrogenase_Fe"/>
</dbReference>
<sequence>MSLGSFRIPKDIVFGEDALSYLSNLEGKKAILVTGGNSMKKFGFLEKAQEQLEKANMKVEIFDGVEANPSIETVKKGAKAMIDFEPDWIVAIGGGSAIDAAKVMWAFYEHPELKFEDIIEPGSLPKLRNKARLVAIPSTSGTASEITAFSVITDTENHIKYPLVSTEMIPDVAILDPALPGKMPKHITANTGMDVLAHAVEAYVSTAASPYTDALAVKATRLVLDNLVEAYNNGDNMEARINMHNASALAGMAFTNASLGLIHSLAHKIGGEFGVTHGLTNAILLPYIIQFNRKATNKVSELEKELGIDNLPEYIKELNKKLDIPLNFKDVKEVDINEEKFNEVLERMSKNAYEDPCTATNPRESNPKLVEMIFKSSFYGEDIKE</sequence>
<dbReference type="AlphaFoldDB" id="A0A1U7M8R9"/>
<evidence type="ECO:0000259" key="2">
    <source>
        <dbReference type="Pfam" id="PF00465"/>
    </source>
</evidence>
<accession>A0A1U7M8R9</accession>
<organism evidence="4 5">
    <name type="scientific">Tissierella creatinophila DSM 6911</name>
    <dbReference type="NCBI Taxonomy" id="1123403"/>
    <lineage>
        <taxon>Bacteria</taxon>
        <taxon>Bacillati</taxon>
        <taxon>Bacillota</taxon>
        <taxon>Tissierellia</taxon>
        <taxon>Tissierellales</taxon>
        <taxon>Tissierellaceae</taxon>
        <taxon>Tissierella</taxon>
    </lineage>
</organism>
<dbReference type="EMBL" id="LTDM01000003">
    <property type="protein sequence ID" value="OLS03734.1"/>
    <property type="molecule type" value="Genomic_DNA"/>
</dbReference>
<dbReference type="InterPro" id="IPR001670">
    <property type="entry name" value="ADH_Fe/GldA"/>
</dbReference>
<proteinExistence type="predicted"/>
<gene>
    <name evidence="4" type="primary">adhE</name>
    <name evidence="4" type="ORF">TICRE_02470</name>
</gene>
<feature type="domain" description="Fe-containing alcohol dehydrogenase-like C-terminal" evidence="3">
    <location>
        <begin position="188"/>
        <end position="377"/>
    </location>
</feature>